<dbReference type="Gene3D" id="3.40.50.300">
    <property type="entry name" value="P-loop containing nucleotide triphosphate hydrolases"/>
    <property type="match status" value="1"/>
</dbReference>
<keyword evidence="4" id="KW-0547">Nucleotide-binding</keyword>
<evidence type="ECO:0000259" key="9">
    <source>
        <dbReference type="PROSITE" id="PS50893"/>
    </source>
</evidence>
<feature type="domain" description="ABC transporter" evidence="9">
    <location>
        <begin position="339"/>
        <end position="572"/>
    </location>
</feature>
<dbReference type="AlphaFoldDB" id="A0A0M9DII4"/>
<dbReference type="SMART" id="SM00382">
    <property type="entry name" value="AAA"/>
    <property type="match status" value="1"/>
</dbReference>
<feature type="transmembrane region" description="Helical" evidence="8">
    <location>
        <begin position="140"/>
        <end position="159"/>
    </location>
</feature>
<evidence type="ECO:0000259" key="10">
    <source>
        <dbReference type="PROSITE" id="PS50929"/>
    </source>
</evidence>
<dbReference type="GO" id="GO:0140359">
    <property type="term" value="F:ABC-type transporter activity"/>
    <property type="evidence" value="ECO:0007669"/>
    <property type="project" value="InterPro"/>
</dbReference>
<dbReference type="PANTHER" id="PTHR24221">
    <property type="entry name" value="ATP-BINDING CASSETTE SUB-FAMILY B"/>
    <property type="match status" value="1"/>
</dbReference>
<evidence type="ECO:0000256" key="8">
    <source>
        <dbReference type="SAM" id="Phobius"/>
    </source>
</evidence>
<evidence type="ECO:0000256" key="5">
    <source>
        <dbReference type="ARBA" id="ARBA00022840"/>
    </source>
</evidence>
<feature type="transmembrane region" description="Helical" evidence="8">
    <location>
        <begin position="20"/>
        <end position="41"/>
    </location>
</feature>
<dbReference type="Pfam" id="PF00005">
    <property type="entry name" value="ABC_tran"/>
    <property type="match status" value="1"/>
</dbReference>
<dbReference type="InterPro" id="IPR039421">
    <property type="entry name" value="Type_1_exporter"/>
</dbReference>
<evidence type="ECO:0000256" key="6">
    <source>
        <dbReference type="ARBA" id="ARBA00022989"/>
    </source>
</evidence>
<dbReference type="STRING" id="33935.ADM90_18430"/>
<dbReference type="SUPFAM" id="SSF52540">
    <property type="entry name" value="P-loop containing nucleoside triphosphate hydrolases"/>
    <property type="match status" value="1"/>
</dbReference>
<dbReference type="RefSeq" id="WP_053996371.1">
    <property type="nucleotide sequence ID" value="NZ_CP065643.1"/>
</dbReference>
<dbReference type="PROSITE" id="PS00211">
    <property type="entry name" value="ABC_TRANSPORTER_1"/>
    <property type="match status" value="1"/>
</dbReference>
<dbReference type="GO" id="GO:0034040">
    <property type="term" value="F:ATPase-coupled lipid transmembrane transporter activity"/>
    <property type="evidence" value="ECO:0007669"/>
    <property type="project" value="TreeGrafter"/>
</dbReference>
<keyword evidence="5 11" id="KW-0067">ATP-binding</keyword>
<dbReference type="PANTHER" id="PTHR24221:SF397">
    <property type="entry name" value="ABC TRANSPORTER, ATP-BINDING TRANSMEMBRANE PROTEIN"/>
    <property type="match status" value="1"/>
</dbReference>
<dbReference type="GO" id="GO:0016887">
    <property type="term" value="F:ATP hydrolysis activity"/>
    <property type="evidence" value="ECO:0007669"/>
    <property type="project" value="InterPro"/>
</dbReference>
<dbReference type="Gene3D" id="1.20.1560.10">
    <property type="entry name" value="ABC transporter type 1, transmembrane domain"/>
    <property type="match status" value="1"/>
</dbReference>
<evidence type="ECO:0000256" key="4">
    <source>
        <dbReference type="ARBA" id="ARBA00022741"/>
    </source>
</evidence>
<dbReference type="GO" id="GO:0005886">
    <property type="term" value="C:plasma membrane"/>
    <property type="evidence" value="ECO:0007669"/>
    <property type="project" value="UniProtKB-SubCell"/>
</dbReference>
<dbReference type="InterPro" id="IPR027417">
    <property type="entry name" value="P-loop_NTPase"/>
</dbReference>
<evidence type="ECO:0000256" key="7">
    <source>
        <dbReference type="ARBA" id="ARBA00023136"/>
    </source>
</evidence>
<dbReference type="EMBL" id="LGCI01000010">
    <property type="protein sequence ID" value="KOY81126.1"/>
    <property type="molecule type" value="Genomic_DNA"/>
</dbReference>
<dbReference type="SUPFAM" id="SSF90123">
    <property type="entry name" value="ABC transporter transmembrane region"/>
    <property type="match status" value="1"/>
</dbReference>
<evidence type="ECO:0000256" key="2">
    <source>
        <dbReference type="ARBA" id="ARBA00022448"/>
    </source>
</evidence>
<feature type="transmembrane region" description="Helical" evidence="8">
    <location>
        <begin position="165"/>
        <end position="183"/>
    </location>
</feature>
<sequence>MVKILQRITQWIGPYKRRLYLGFVFSFFQSVCIALPIVITAHGLQLMLDDYYGIKTLEVNIIWLLLLFLVLSIVGRFIFSYLKAIVQESIGYEITADHRIKMGHTLKRVSLGFFHKHRIGDINSAVTTDLSFFEMMGIKMIDVVVNGYIMTFTMILFLFFYQPMLAFVAIGGIIFSTIFLKLLQHHSRKNASYHQKSQHQLVSATLEYLRGMAVIKNFNQEGIAARNIQEAFQNSKQVNINIQKGFGAFNVGHRMALKLASVLLVFVAAYFVTNEEMVLADMFLIILFSFVMFDSVEPISDATHVLETINRTLDKLESIENTTFIDEEGKDIQLQHHTIQFDQVSFSYDNRPIIQDVSFTIPEGTTTAIVGPSGSGKTTLCNLTARFYDVHKGAILIDGININTIQLNSLLSSISMVFQKVYLFNDTIYNNILFGNPNASKDEVIEAAKKAQCHDFIMSLEYGYNTVLSDGGSSLSGGEKQRISIARAILKNAPIIILDEATASLDPENETLIQTALEKLTQGKTTIIIAHRLATIQNADQIIVLKDGKIAQKGTHDSLLKENGVYRHFINIRQAAENWELTT</sequence>
<dbReference type="FunFam" id="3.40.50.300:FF:000287">
    <property type="entry name" value="Multidrug ABC transporter ATP-binding protein"/>
    <property type="match status" value="1"/>
</dbReference>
<dbReference type="InterPro" id="IPR003439">
    <property type="entry name" value="ABC_transporter-like_ATP-bd"/>
</dbReference>
<name>A0A0M9DII4_9BACI</name>
<comment type="caution">
    <text evidence="11">The sequence shown here is derived from an EMBL/GenBank/DDBJ whole genome shotgun (WGS) entry which is preliminary data.</text>
</comment>
<keyword evidence="6 8" id="KW-1133">Transmembrane helix</keyword>
<evidence type="ECO:0000256" key="1">
    <source>
        <dbReference type="ARBA" id="ARBA00004651"/>
    </source>
</evidence>
<dbReference type="PROSITE" id="PS50893">
    <property type="entry name" value="ABC_TRANSPORTER_2"/>
    <property type="match status" value="1"/>
</dbReference>
<evidence type="ECO:0000313" key="11">
    <source>
        <dbReference type="EMBL" id="KOY81126.1"/>
    </source>
</evidence>
<keyword evidence="12" id="KW-1185">Reference proteome</keyword>
<proteinExistence type="predicted"/>
<feature type="transmembrane region" description="Helical" evidence="8">
    <location>
        <begin position="61"/>
        <end position="79"/>
    </location>
</feature>
<keyword evidence="3 8" id="KW-0812">Transmembrane</keyword>
<dbReference type="Proteomes" id="UP000037977">
    <property type="component" value="Unassembled WGS sequence"/>
</dbReference>
<organism evidence="11 12">
    <name type="scientific">Lysinibacillus macroides</name>
    <dbReference type="NCBI Taxonomy" id="33935"/>
    <lineage>
        <taxon>Bacteria</taxon>
        <taxon>Bacillati</taxon>
        <taxon>Bacillota</taxon>
        <taxon>Bacilli</taxon>
        <taxon>Bacillales</taxon>
        <taxon>Bacillaceae</taxon>
        <taxon>Lysinibacillus</taxon>
    </lineage>
</organism>
<accession>A0A0M9DII4</accession>
<dbReference type="OrthoDB" id="9762778at2"/>
<reference evidence="11 12" key="1">
    <citation type="submission" date="2015-07" db="EMBL/GenBank/DDBJ databases">
        <title>Genome sequencing project for genomic taxonomy and phylogenomics of Bacillus-like bacteria.</title>
        <authorList>
            <person name="Liu B."/>
            <person name="Wang J."/>
            <person name="Zhu Y."/>
            <person name="Liu G."/>
            <person name="Chen Q."/>
            <person name="Chen Z."/>
            <person name="Che J."/>
            <person name="Ge C."/>
            <person name="Shi H."/>
            <person name="Pan Z."/>
            <person name="Liu X."/>
        </authorList>
    </citation>
    <scope>NUCLEOTIDE SEQUENCE [LARGE SCALE GENOMIC DNA]</scope>
    <source>
        <strain evidence="11 12">DSM 54</strain>
    </source>
</reference>
<dbReference type="Pfam" id="PF00664">
    <property type="entry name" value="ABC_membrane"/>
    <property type="match status" value="1"/>
</dbReference>
<dbReference type="InterPro" id="IPR003593">
    <property type="entry name" value="AAA+_ATPase"/>
</dbReference>
<dbReference type="PATRIC" id="fig|33935.3.peg.2488"/>
<gene>
    <name evidence="11" type="ORF">ADM90_18430</name>
</gene>
<dbReference type="InterPro" id="IPR036640">
    <property type="entry name" value="ABC1_TM_sf"/>
</dbReference>
<dbReference type="PROSITE" id="PS50929">
    <property type="entry name" value="ABC_TM1F"/>
    <property type="match status" value="1"/>
</dbReference>
<feature type="domain" description="ABC transmembrane type-1" evidence="10">
    <location>
        <begin position="21"/>
        <end position="308"/>
    </location>
</feature>
<protein>
    <submittedName>
        <fullName evidence="11">Multidrug ABC transporter ATP-binding protein</fullName>
    </submittedName>
</protein>
<dbReference type="GO" id="GO:0005524">
    <property type="term" value="F:ATP binding"/>
    <property type="evidence" value="ECO:0007669"/>
    <property type="project" value="UniProtKB-KW"/>
</dbReference>
<dbReference type="InterPro" id="IPR017871">
    <property type="entry name" value="ABC_transporter-like_CS"/>
</dbReference>
<keyword evidence="7 8" id="KW-0472">Membrane</keyword>
<keyword evidence="2" id="KW-0813">Transport</keyword>
<comment type="subcellular location">
    <subcellularLocation>
        <location evidence="1">Cell membrane</location>
        <topology evidence="1">Multi-pass membrane protein</topology>
    </subcellularLocation>
</comment>
<dbReference type="InterPro" id="IPR011527">
    <property type="entry name" value="ABC1_TM_dom"/>
</dbReference>
<evidence type="ECO:0000313" key="12">
    <source>
        <dbReference type="Proteomes" id="UP000037977"/>
    </source>
</evidence>
<evidence type="ECO:0000256" key="3">
    <source>
        <dbReference type="ARBA" id="ARBA00022692"/>
    </source>
</evidence>